<dbReference type="RefSeq" id="XP_058330307.1">
    <property type="nucleotide sequence ID" value="XM_058474567.1"/>
</dbReference>
<comment type="caution">
    <text evidence="2">The sequence shown here is derived from an EMBL/GenBank/DDBJ whole genome shotgun (WGS) entry which is preliminary data.</text>
</comment>
<dbReference type="Pfam" id="PF20150">
    <property type="entry name" value="2EXR"/>
    <property type="match status" value="1"/>
</dbReference>
<organism evidence="2 3">
    <name type="scientific">Penicillium chermesinum</name>
    <dbReference type="NCBI Taxonomy" id="63820"/>
    <lineage>
        <taxon>Eukaryota</taxon>
        <taxon>Fungi</taxon>
        <taxon>Dikarya</taxon>
        <taxon>Ascomycota</taxon>
        <taxon>Pezizomycotina</taxon>
        <taxon>Eurotiomycetes</taxon>
        <taxon>Eurotiomycetidae</taxon>
        <taxon>Eurotiales</taxon>
        <taxon>Aspergillaceae</taxon>
        <taxon>Penicillium</taxon>
    </lineage>
</organism>
<dbReference type="GeneID" id="83201870"/>
<dbReference type="Proteomes" id="UP001150941">
    <property type="component" value="Unassembled WGS sequence"/>
</dbReference>
<dbReference type="OrthoDB" id="3546385at2759"/>
<dbReference type="PANTHER" id="PTHR35910:SF6">
    <property type="entry name" value="2EXR DOMAIN-CONTAINING PROTEIN"/>
    <property type="match status" value="1"/>
</dbReference>
<dbReference type="PANTHER" id="PTHR35910">
    <property type="entry name" value="2EXR DOMAIN-CONTAINING PROTEIN"/>
    <property type="match status" value="1"/>
</dbReference>
<reference evidence="2" key="2">
    <citation type="journal article" date="2023" name="IMA Fungus">
        <title>Comparative genomic study of the Penicillium genus elucidates a diverse pangenome and 15 lateral gene transfer events.</title>
        <authorList>
            <person name="Petersen C."/>
            <person name="Sorensen T."/>
            <person name="Nielsen M.R."/>
            <person name="Sondergaard T.E."/>
            <person name="Sorensen J.L."/>
            <person name="Fitzpatrick D.A."/>
            <person name="Frisvad J.C."/>
            <person name="Nielsen K.L."/>
        </authorList>
    </citation>
    <scope>NUCLEOTIDE SEQUENCE</scope>
    <source>
        <strain evidence="2">IBT 19713</strain>
    </source>
</reference>
<dbReference type="InterPro" id="IPR045518">
    <property type="entry name" value="2EXR"/>
</dbReference>
<protein>
    <recommendedName>
        <fullName evidence="1">2EXR domain-containing protein</fullName>
    </recommendedName>
</protein>
<evidence type="ECO:0000313" key="2">
    <source>
        <dbReference type="EMBL" id="KAJ5232314.1"/>
    </source>
</evidence>
<accession>A0A9W9TPI7</accession>
<gene>
    <name evidence="2" type="ORF">N7468_005270</name>
</gene>
<evidence type="ECO:0000313" key="3">
    <source>
        <dbReference type="Proteomes" id="UP001150941"/>
    </source>
</evidence>
<evidence type="ECO:0000259" key="1">
    <source>
        <dbReference type="Pfam" id="PF20150"/>
    </source>
</evidence>
<dbReference type="AlphaFoldDB" id="A0A9W9TPI7"/>
<feature type="domain" description="2EXR" evidence="1">
    <location>
        <begin position="10"/>
        <end position="122"/>
    </location>
</feature>
<keyword evidence="3" id="KW-1185">Reference proteome</keyword>
<proteinExistence type="predicted"/>
<name>A0A9W9TPI7_9EURO</name>
<sequence length="272" mass="31635">MDNMASTSSFLRFPDLPTELRLNIWYQCLPEDSALFFYKEGCWHARNLPNAEEGIPSEMEITFLDERLDPVNFTPHILSVNQEAREVAQSWIHRKALQGRLESPAAPQPPYVRRFDRDVDTLYVPHEKWVSFISEMFDKMFDPDIGTQILRIRTHSYKRIALPLSVLESFDEYPDPIETVVKEFAHFDELVIVINSPPDLPMAQNGSHVQQRWVLQHTPIKLFWKHEEDASASDRHRLPENEPLFSKIKGARNSLSTEPPGREVRFVRAARA</sequence>
<dbReference type="EMBL" id="JAPQKS010000004">
    <property type="protein sequence ID" value="KAJ5232314.1"/>
    <property type="molecule type" value="Genomic_DNA"/>
</dbReference>
<reference evidence="2" key="1">
    <citation type="submission" date="2022-11" db="EMBL/GenBank/DDBJ databases">
        <authorList>
            <person name="Petersen C."/>
        </authorList>
    </citation>
    <scope>NUCLEOTIDE SEQUENCE</scope>
    <source>
        <strain evidence="2">IBT 19713</strain>
    </source>
</reference>